<evidence type="ECO:0000256" key="1">
    <source>
        <dbReference type="SAM" id="MobiDB-lite"/>
    </source>
</evidence>
<dbReference type="AlphaFoldDB" id="X6LPK2"/>
<evidence type="ECO:0000313" key="3">
    <source>
        <dbReference type="EMBL" id="ETO03072.1"/>
    </source>
</evidence>
<feature type="region of interest" description="Disordered" evidence="1">
    <location>
        <begin position="78"/>
        <end position="147"/>
    </location>
</feature>
<name>X6LPK2_RETFI</name>
<organism evidence="3 4">
    <name type="scientific">Reticulomyxa filosa</name>
    <dbReference type="NCBI Taxonomy" id="46433"/>
    <lineage>
        <taxon>Eukaryota</taxon>
        <taxon>Sar</taxon>
        <taxon>Rhizaria</taxon>
        <taxon>Retaria</taxon>
        <taxon>Foraminifera</taxon>
        <taxon>Monothalamids</taxon>
        <taxon>Reticulomyxidae</taxon>
        <taxon>Reticulomyxa</taxon>
    </lineage>
</organism>
<feature type="chain" id="PRO_5004974878" evidence="2">
    <location>
        <begin position="28"/>
        <end position="147"/>
    </location>
</feature>
<dbReference type="Proteomes" id="UP000023152">
    <property type="component" value="Unassembled WGS sequence"/>
</dbReference>
<keyword evidence="4" id="KW-1185">Reference proteome</keyword>
<feature type="non-terminal residue" evidence="3">
    <location>
        <position position="1"/>
    </location>
</feature>
<reference evidence="3 4" key="1">
    <citation type="journal article" date="2013" name="Curr. Biol.">
        <title>The Genome of the Foraminiferan Reticulomyxa filosa.</title>
        <authorList>
            <person name="Glockner G."/>
            <person name="Hulsmann N."/>
            <person name="Schleicher M."/>
            <person name="Noegel A.A."/>
            <person name="Eichinger L."/>
            <person name="Gallinger C."/>
            <person name="Pawlowski J."/>
            <person name="Sierra R."/>
            <person name="Euteneuer U."/>
            <person name="Pillet L."/>
            <person name="Moustafa A."/>
            <person name="Platzer M."/>
            <person name="Groth M."/>
            <person name="Szafranski K."/>
            <person name="Schliwa M."/>
        </authorList>
    </citation>
    <scope>NUCLEOTIDE SEQUENCE [LARGE SCALE GENOMIC DNA]</scope>
</reference>
<feature type="compositionally biased region" description="Polar residues" evidence="1">
    <location>
        <begin position="131"/>
        <end position="147"/>
    </location>
</feature>
<evidence type="ECO:0000256" key="2">
    <source>
        <dbReference type="SAM" id="SignalP"/>
    </source>
</evidence>
<comment type="caution">
    <text evidence="3">The sequence shown here is derived from an EMBL/GenBank/DDBJ whole genome shotgun (WGS) entry which is preliminary data.</text>
</comment>
<feature type="non-terminal residue" evidence="3">
    <location>
        <position position="147"/>
    </location>
</feature>
<feature type="signal peptide" evidence="2">
    <location>
        <begin position="1"/>
        <end position="27"/>
    </location>
</feature>
<keyword evidence="2" id="KW-0732">Signal</keyword>
<proteinExistence type="predicted"/>
<feature type="compositionally biased region" description="Basic and acidic residues" evidence="1">
    <location>
        <begin position="78"/>
        <end position="120"/>
    </location>
</feature>
<feature type="compositionally biased region" description="Low complexity" evidence="1">
    <location>
        <begin position="121"/>
        <end position="130"/>
    </location>
</feature>
<protein>
    <submittedName>
        <fullName evidence="3">CDKAL1-like protein</fullName>
    </submittedName>
</protein>
<sequence>KILWKFLSFVLKKKILFLATLSSIISSSQIMSGCVPQGDRKNVLWSDVSAIGVQQIDQITYAVEQTLKVNVVKIWNTRKEESESSSTDGKEKGGGGGGERDHDHDHDNDNDEHHDDEATKTEGTTQEPTTILSKSQIQKWNNQQSEA</sequence>
<gene>
    <name evidence="3" type="ORF">RFI_34338</name>
</gene>
<evidence type="ECO:0000313" key="4">
    <source>
        <dbReference type="Proteomes" id="UP000023152"/>
    </source>
</evidence>
<accession>X6LPK2</accession>
<dbReference type="EMBL" id="ASPP01034222">
    <property type="protein sequence ID" value="ETO03072.1"/>
    <property type="molecule type" value="Genomic_DNA"/>
</dbReference>